<gene>
    <name evidence="1" type="ORF">MRATA1EN22A_LOCUS15715</name>
</gene>
<organism evidence="1 2">
    <name type="scientific">Rangifer tarandus platyrhynchus</name>
    <name type="common">Svalbard reindeer</name>
    <dbReference type="NCBI Taxonomy" id="3082113"/>
    <lineage>
        <taxon>Eukaryota</taxon>
        <taxon>Metazoa</taxon>
        <taxon>Chordata</taxon>
        <taxon>Craniata</taxon>
        <taxon>Vertebrata</taxon>
        <taxon>Euteleostomi</taxon>
        <taxon>Mammalia</taxon>
        <taxon>Eutheria</taxon>
        <taxon>Laurasiatheria</taxon>
        <taxon>Artiodactyla</taxon>
        <taxon>Ruminantia</taxon>
        <taxon>Pecora</taxon>
        <taxon>Cervidae</taxon>
        <taxon>Odocoileinae</taxon>
        <taxon>Rangifer</taxon>
    </lineage>
</organism>
<evidence type="ECO:0000313" key="1">
    <source>
        <dbReference type="EMBL" id="CAN0327016.1"/>
    </source>
</evidence>
<reference evidence="1" key="1">
    <citation type="submission" date="2023-05" db="EMBL/GenBank/DDBJ databases">
        <authorList>
            <consortium name="ELIXIR-Norway"/>
        </authorList>
    </citation>
    <scope>NUCLEOTIDE SEQUENCE</scope>
</reference>
<name>A0AC59Z9E7_RANTA</name>
<evidence type="ECO:0000313" key="2">
    <source>
        <dbReference type="Proteomes" id="UP001162501"/>
    </source>
</evidence>
<dbReference type="Proteomes" id="UP001162501">
    <property type="component" value="Chromosome 26"/>
</dbReference>
<dbReference type="EMBL" id="OX596110">
    <property type="protein sequence ID" value="CAN0327016.1"/>
    <property type="molecule type" value="Genomic_DNA"/>
</dbReference>
<reference evidence="1" key="2">
    <citation type="submission" date="2025-03" db="EMBL/GenBank/DDBJ databases">
        <authorList>
            <consortium name="ELIXIR-Norway"/>
            <consortium name="Elixir Norway"/>
        </authorList>
    </citation>
    <scope>NUCLEOTIDE SEQUENCE</scope>
</reference>
<proteinExistence type="predicted"/>
<feature type="non-terminal residue" evidence="1">
    <location>
        <position position="226"/>
    </location>
</feature>
<accession>A0AC59Z9E7</accession>
<sequence length="226" mass="24577">MSEQSGAHLLHPGGQRAPWLPPCPPPGHSRERAGRSVSDGSVRLEPFFREDEQVPDSTNAGEIFDLIRSINDPEHPLTLEELNAVEQVRVPEPWKNYCSALPIWQLLKPNPCQLEPLTRYLVAVTAGSKAAPQSIQRHCRVERGEGGAPEGWTRVPVTLPSDNNILVKGLEAVDPVGLMCHFNACESACKKAPTCCAKCPTSPLDEPASGSGVIFVHLRNGQGTQR</sequence>
<protein>
    <submittedName>
        <fullName evidence="1">Uncharacterized protein</fullName>
    </submittedName>
</protein>